<dbReference type="STRING" id="610380.E2C611"/>
<dbReference type="Pfam" id="PF21948">
    <property type="entry name" value="LplA-B_cat"/>
    <property type="match status" value="1"/>
</dbReference>
<feature type="domain" description="BPL/LPL catalytic" evidence="3">
    <location>
        <begin position="64"/>
        <end position="249"/>
    </location>
</feature>
<dbReference type="SUPFAM" id="SSF55681">
    <property type="entry name" value="Class II aaRS and biotin synthetases"/>
    <property type="match status" value="1"/>
</dbReference>
<dbReference type="AlphaFoldDB" id="E2C611"/>
<dbReference type="Proteomes" id="UP000008237">
    <property type="component" value="Unassembled WGS sequence"/>
</dbReference>
<proteinExistence type="inferred from homology"/>
<dbReference type="UniPathway" id="UPA00537">
    <property type="reaction ID" value="UER00595"/>
</dbReference>
<dbReference type="Gene3D" id="3.30.930.10">
    <property type="entry name" value="Bira Bifunctional Protein, Domain 2"/>
    <property type="match status" value="1"/>
</dbReference>
<dbReference type="InterPro" id="IPR004562">
    <property type="entry name" value="LipoylTrfase_LipoateP_Ligase"/>
</dbReference>
<evidence type="ECO:0000313" key="5">
    <source>
        <dbReference type="Proteomes" id="UP000008237"/>
    </source>
</evidence>
<keyword evidence="4" id="KW-0808">Transferase</keyword>
<dbReference type="FunFam" id="3.30.930.10:FF:000045">
    <property type="entry name" value="lipoyltransferase 1, mitochondrial"/>
    <property type="match status" value="1"/>
</dbReference>
<evidence type="ECO:0000256" key="2">
    <source>
        <dbReference type="ARBA" id="ARBA00008242"/>
    </source>
</evidence>
<dbReference type="CDD" id="cd16443">
    <property type="entry name" value="LplA"/>
    <property type="match status" value="1"/>
</dbReference>
<accession>E2C611</accession>
<sequence length="389" mass="44570">MARSQVIYSKIQQTKYMSTVIKSKGDDKMISSESPIKKSVFVSQSMDVFTNLAWEDWLYRNYDFTSHHVLLLWRNNPCIVYGRHQNPWKECNVQKAKKKGITLVRRNSGGGTVYHDNGNLNLSFFTPRGRYNRKYNLHIITRALFREWRLESVINERDDIVVDGNYKVSGTAAKLGRPNAYHHCTLLVGVDKSNLKLALERKENNILTNATTSISSPIKNLNDVNPNIKMDKLITVVGKEYLRTNALVLEDEGHVLSEQQMEFQLINPTEDLFTGLDELTGVFRSWDWNFGKTPKFTATRTLEITNHDDKVYYVNLHVDVQKGLVEQVKMSLPDGLASIDFDQDASAISNFCGIRYDHEIIENIIAAIDCKCVTLRSQVEDKSNIIIKQ</sequence>
<dbReference type="InParanoid" id="E2C611"/>
<name>E2C611_HARSA</name>
<dbReference type="EMBL" id="GL452895">
    <property type="protein sequence ID" value="EFN76616.1"/>
    <property type="molecule type" value="Genomic_DNA"/>
</dbReference>
<dbReference type="GO" id="GO:0017118">
    <property type="term" value="F:lipoyltransferase activity"/>
    <property type="evidence" value="ECO:0007669"/>
    <property type="project" value="TreeGrafter"/>
</dbReference>
<dbReference type="GO" id="GO:0005739">
    <property type="term" value="C:mitochondrion"/>
    <property type="evidence" value="ECO:0007669"/>
    <property type="project" value="TreeGrafter"/>
</dbReference>
<dbReference type="InterPro" id="IPR004143">
    <property type="entry name" value="BPL_LPL_catalytic"/>
</dbReference>
<reference evidence="4 5" key="1">
    <citation type="journal article" date="2010" name="Science">
        <title>Genomic comparison of the ants Camponotus floridanus and Harpegnathos saltator.</title>
        <authorList>
            <person name="Bonasio R."/>
            <person name="Zhang G."/>
            <person name="Ye C."/>
            <person name="Mutti N.S."/>
            <person name="Fang X."/>
            <person name="Qin N."/>
            <person name="Donahue G."/>
            <person name="Yang P."/>
            <person name="Li Q."/>
            <person name="Li C."/>
            <person name="Zhang P."/>
            <person name="Huang Z."/>
            <person name="Berger S.L."/>
            <person name="Reinberg D."/>
            <person name="Wang J."/>
            <person name="Liebig J."/>
        </authorList>
    </citation>
    <scope>NUCLEOTIDE SEQUENCE [LARGE SCALE GENOMIC DNA]</scope>
    <source>
        <strain evidence="4 5">R22 G/1</strain>
    </source>
</reference>
<dbReference type="OrthoDB" id="201621at2759"/>
<organism evidence="5">
    <name type="scientific">Harpegnathos saltator</name>
    <name type="common">Jerdon's jumping ant</name>
    <dbReference type="NCBI Taxonomy" id="610380"/>
    <lineage>
        <taxon>Eukaryota</taxon>
        <taxon>Metazoa</taxon>
        <taxon>Ecdysozoa</taxon>
        <taxon>Arthropoda</taxon>
        <taxon>Hexapoda</taxon>
        <taxon>Insecta</taxon>
        <taxon>Pterygota</taxon>
        <taxon>Neoptera</taxon>
        <taxon>Endopterygota</taxon>
        <taxon>Hymenoptera</taxon>
        <taxon>Apocrita</taxon>
        <taxon>Aculeata</taxon>
        <taxon>Formicoidea</taxon>
        <taxon>Formicidae</taxon>
        <taxon>Ponerinae</taxon>
        <taxon>Ponerini</taxon>
        <taxon>Harpegnathos</taxon>
    </lineage>
</organism>
<dbReference type="PROSITE" id="PS51733">
    <property type="entry name" value="BPL_LPL_CATALYTIC"/>
    <property type="match status" value="1"/>
</dbReference>
<keyword evidence="5" id="KW-1185">Reference proteome</keyword>
<dbReference type="PANTHER" id="PTHR12561:SF3">
    <property type="entry name" value="LIPOYLTRANSFERASE 1, MITOCHONDRIAL"/>
    <property type="match status" value="1"/>
</dbReference>
<dbReference type="InterPro" id="IPR045864">
    <property type="entry name" value="aa-tRNA-synth_II/BPL/LPL"/>
</dbReference>
<dbReference type="OMA" id="NFASWDW"/>
<comment type="pathway">
    <text evidence="1">Protein modification; protein lipoylation via exogenous pathway; protein N(6)-(lipoyl)lysine from lipoate: step 2/2.</text>
</comment>
<gene>
    <name evidence="4" type="ORF">EAI_07151</name>
</gene>
<protein>
    <submittedName>
        <fullName evidence="4">Lipoyltransferase 1, mitochondrial</fullName>
    </submittedName>
</protein>
<dbReference type="PANTHER" id="PTHR12561">
    <property type="entry name" value="LIPOATE-PROTEIN LIGASE"/>
    <property type="match status" value="1"/>
</dbReference>
<evidence type="ECO:0000313" key="4">
    <source>
        <dbReference type="EMBL" id="EFN76616.1"/>
    </source>
</evidence>
<comment type="similarity">
    <text evidence="2">Belongs to the LplA family.</text>
</comment>
<evidence type="ECO:0000256" key="1">
    <source>
        <dbReference type="ARBA" id="ARBA00005085"/>
    </source>
</evidence>
<dbReference type="Gene3D" id="3.30.390.50">
    <property type="entry name" value="CO dehydrogenase flavoprotein, C-terminal domain"/>
    <property type="match status" value="1"/>
</dbReference>
<dbReference type="GO" id="GO:0009249">
    <property type="term" value="P:protein lipoylation"/>
    <property type="evidence" value="ECO:0007669"/>
    <property type="project" value="InterPro"/>
</dbReference>
<dbReference type="FunCoup" id="E2C611">
    <property type="interactions" value="716"/>
</dbReference>
<evidence type="ECO:0000259" key="3">
    <source>
        <dbReference type="PROSITE" id="PS51733"/>
    </source>
</evidence>